<keyword evidence="1" id="KW-0732">Signal</keyword>
<accession>A0A2H2YSQ3</accession>
<evidence type="ECO:0000313" key="4">
    <source>
        <dbReference type="Proteomes" id="UP000219286"/>
    </source>
</evidence>
<dbReference type="AlphaFoldDB" id="A0A2H2YSQ3"/>
<dbReference type="OrthoDB" id="27214at2759"/>
<dbReference type="SUPFAM" id="SSF52096">
    <property type="entry name" value="ClpP/crotonase"/>
    <property type="match status" value="1"/>
</dbReference>
<dbReference type="PANTHER" id="PTHR37049:SF4">
    <property type="entry name" value="RHODANESE DOMAIN-CONTAINING PROTEIN"/>
    <property type="match status" value="1"/>
</dbReference>
<evidence type="ECO:0000259" key="2">
    <source>
        <dbReference type="Pfam" id="PF23658"/>
    </source>
</evidence>
<dbReference type="Pfam" id="PF23658">
    <property type="entry name" value="PDZ_CPAF_rel"/>
    <property type="match status" value="1"/>
</dbReference>
<protein>
    <recommendedName>
        <fullName evidence="2">CPAF-like PDZ domain-containing protein</fullName>
    </recommendedName>
</protein>
<reference evidence="3 4" key="1">
    <citation type="journal article" date="2015" name="Genome Announc.">
        <title>Genome sequence and annotation of Trichoderma parareesei, the ancestor of the cellulase producer Trichoderma reesei.</title>
        <authorList>
            <person name="Yang D."/>
            <person name="Pomraning K."/>
            <person name="Kopchinskiy A."/>
            <person name="Karimi Aghcheh R."/>
            <person name="Atanasova L."/>
            <person name="Chenthamara K."/>
            <person name="Baker S.E."/>
            <person name="Zhang R."/>
            <person name="Shen Q."/>
            <person name="Freitag M."/>
            <person name="Kubicek C.P."/>
            <person name="Druzhinina I.S."/>
        </authorList>
    </citation>
    <scope>NUCLEOTIDE SEQUENCE [LARGE SCALE GENOMIC DNA]</scope>
    <source>
        <strain evidence="3 4">CBS 125925</strain>
    </source>
</reference>
<feature type="chain" id="PRO_5013803197" description="CPAF-like PDZ domain-containing protein" evidence="1">
    <location>
        <begin position="21"/>
        <end position="739"/>
    </location>
</feature>
<keyword evidence="4" id="KW-1185">Reference proteome</keyword>
<dbReference type="InterPro" id="IPR029045">
    <property type="entry name" value="ClpP/crotonase-like_dom_sf"/>
</dbReference>
<comment type="caution">
    <text evidence="3">The sequence shown here is derived from an EMBL/GenBank/DDBJ whole genome shotgun (WGS) entry which is preliminary data.</text>
</comment>
<dbReference type="PANTHER" id="PTHR37049">
    <property type="entry name" value="PEPTIDASE S41 FAMILY PROTEIN"/>
    <property type="match status" value="1"/>
</dbReference>
<evidence type="ECO:0000256" key="1">
    <source>
        <dbReference type="SAM" id="SignalP"/>
    </source>
</evidence>
<sequence>MGSLYVCLVSWLFIAQLISSEPTRSTNVASATAPCARVSVLWAAQKSTSLHATPTVAAEIAHECLKSVPLGRDAAVELVDAMAPYLSWQSDAAYKANPPASYPFPGYDIFANLAKIKADLQAGKYDGEYSFQLDLYLKIIAKGHDGHLLFYPDALSRVFSFERPKPLVSISEDGVSLPVVKFYGRLRFVDCAHTIDLPVLTLRLLEDVVANADAASSITHINGIDAATYVEEFGSQAVGYQDKDAIFNSMFFSLAAHAVHHRTGYFAKGGRTRYLYPGPSTVFTLANKSEIVIQNLASITADMTGVVDGESFYAKFCNPNGAMKENARITPRSMTTKSTASSRSDPTMLGYPPALASTRDKVASCYFLEGEGFDDVFVISLLDMITVSMSDYQAVIQRCIKDAVDAGKSKLVVDLQANDGGYVVLGYDFFRQLFPDKIGNALSRWKESDGFLAAVEVVNDQLSGFNPSSSNDSTLLREWESPFNYQADYNMSGKPFASFEDKFRPHVYQNTNYTNLMRWNFDENVRTGNNSLGANIEVIGYGSRLNSTQPFLAENIILLYDGVCASICSILSEMLRTQAGVKSVVMGGRPIPGPIQGVGGIKGAQSLRWQEIHSYMARYLRLAKNDHQAAVFSKYSTLPLNRSSAAMINVRDAITWEHVDDGLPAQYVVHHADCRLYWTAPMITDVTTVWKAAADVAFNTAACVAGNLSPTLPGSPEPTRNAFLNLLLQISLFFTSYII</sequence>
<dbReference type="EMBL" id="LFMI01000009">
    <property type="protein sequence ID" value="OSZ99856.1"/>
    <property type="molecule type" value="Genomic_DNA"/>
</dbReference>
<dbReference type="Gene3D" id="3.90.226.10">
    <property type="entry name" value="2-enoyl-CoA Hydratase, Chain A, domain 1"/>
    <property type="match status" value="1"/>
</dbReference>
<evidence type="ECO:0000313" key="3">
    <source>
        <dbReference type="EMBL" id="OSZ99856.1"/>
    </source>
</evidence>
<dbReference type="InterPro" id="IPR052766">
    <property type="entry name" value="S41A_metabolite_peptidase"/>
</dbReference>
<gene>
    <name evidence="3" type="ORF">A9Z42_0007030</name>
</gene>
<organism evidence="3 4">
    <name type="scientific">Trichoderma parareesei</name>
    <name type="common">Filamentous fungus</name>
    <dbReference type="NCBI Taxonomy" id="858221"/>
    <lineage>
        <taxon>Eukaryota</taxon>
        <taxon>Fungi</taxon>
        <taxon>Dikarya</taxon>
        <taxon>Ascomycota</taxon>
        <taxon>Pezizomycotina</taxon>
        <taxon>Sordariomycetes</taxon>
        <taxon>Hypocreomycetidae</taxon>
        <taxon>Hypocreales</taxon>
        <taxon>Hypocreaceae</taxon>
        <taxon>Trichoderma</taxon>
    </lineage>
</organism>
<dbReference type="InterPro" id="IPR056186">
    <property type="entry name" value="PDZ_CPAF-rel"/>
</dbReference>
<dbReference type="Proteomes" id="UP000219286">
    <property type="component" value="Unassembled WGS sequence"/>
</dbReference>
<feature type="domain" description="CPAF-like PDZ" evidence="2">
    <location>
        <begin position="160"/>
        <end position="303"/>
    </location>
</feature>
<name>A0A2H2YSQ3_TRIPA</name>
<feature type="signal peptide" evidence="1">
    <location>
        <begin position="1"/>
        <end position="20"/>
    </location>
</feature>
<proteinExistence type="predicted"/>